<name>A0A2S4W0V5_9BASI</name>
<reference evidence="2" key="1">
    <citation type="submission" date="2017-12" db="EMBL/GenBank/DDBJ databases">
        <title>Gene loss provides genomic basis for host adaptation in cereal stripe rust fungi.</title>
        <authorList>
            <person name="Xia C."/>
        </authorList>
    </citation>
    <scope>NUCLEOTIDE SEQUENCE [LARGE SCALE GENOMIC DNA]</scope>
    <source>
        <strain evidence="2">93-210</strain>
    </source>
</reference>
<gene>
    <name evidence="2" type="ORF">PSTT_02186</name>
</gene>
<dbReference type="PANTHER" id="PTHR33324:SF2">
    <property type="entry name" value="MYB_SANT-LIKE DNA-BINDING DOMAIN-CONTAINING PROTEIN"/>
    <property type="match status" value="1"/>
</dbReference>
<dbReference type="VEuPathDB" id="FungiDB:PSHT_11070"/>
<comment type="caution">
    <text evidence="2">The sequence shown here is derived from an EMBL/GenBank/DDBJ whole genome shotgun (WGS) entry which is preliminary data.</text>
</comment>
<dbReference type="EMBL" id="PKSL01000013">
    <property type="protein sequence ID" value="POW15317.1"/>
    <property type="molecule type" value="Genomic_DNA"/>
</dbReference>
<evidence type="ECO:0000313" key="2">
    <source>
        <dbReference type="EMBL" id="POW15317.1"/>
    </source>
</evidence>
<protein>
    <submittedName>
        <fullName evidence="2">Uncharacterized protein</fullName>
    </submittedName>
</protein>
<dbReference type="VEuPathDB" id="FungiDB:PSTT_02186"/>
<evidence type="ECO:0000256" key="1">
    <source>
        <dbReference type="SAM" id="MobiDB-lite"/>
    </source>
</evidence>
<feature type="compositionally biased region" description="Polar residues" evidence="1">
    <location>
        <begin position="41"/>
        <end position="50"/>
    </location>
</feature>
<organism evidence="2 3">
    <name type="scientific">Puccinia striiformis</name>
    <dbReference type="NCBI Taxonomy" id="27350"/>
    <lineage>
        <taxon>Eukaryota</taxon>
        <taxon>Fungi</taxon>
        <taxon>Dikarya</taxon>
        <taxon>Basidiomycota</taxon>
        <taxon>Pucciniomycotina</taxon>
        <taxon>Pucciniomycetes</taxon>
        <taxon>Pucciniales</taxon>
        <taxon>Pucciniaceae</taxon>
        <taxon>Puccinia</taxon>
    </lineage>
</organism>
<feature type="region of interest" description="Disordered" evidence="1">
    <location>
        <begin position="219"/>
        <end position="273"/>
    </location>
</feature>
<sequence length="422" mass="45842">MKFCTRPSLGPSTTNRVFVHSPSTHVQPVFSPTPPPAGFLTTASSNPSATSKPSEMPPKKSKASQTTSAAAAKKKGNTPAKSPAASSRKKPISWENDGVDKDGVVGFSSMQILLDWLTTEGNFERWRGDIQGGLTKEALAAEIITIYAENGIHHRNNKDVRSKIQELQDSYSKACDWLRNTGEGIRDEDIANGTHNIRDGILKRCKYYDHLDEVMGSRAFTNPQDTVDSTLPGVPDLFNPPPSSDKDDDLPDPTQTQEPRVQPAPINHTSDVSPLTNVADVAHSVLPAADSALAAKGTPKSNGKPGKRLLMANDALADHGRLLSCTPAGMPSALEKAIQDSCEFRHQALKAKQDRDKAKLTSEENREAKRLKLDERRMAIEEGDANVRKVQAETEQARARIGFMKELKEAGFADSAIAGFLE</sequence>
<dbReference type="PANTHER" id="PTHR33324">
    <property type="entry name" value="EXPRESSED PROTEIN"/>
    <property type="match status" value="1"/>
</dbReference>
<keyword evidence="3" id="KW-1185">Reference proteome</keyword>
<proteinExistence type="predicted"/>
<evidence type="ECO:0000313" key="3">
    <source>
        <dbReference type="Proteomes" id="UP000239156"/>
    </source>
</evidence>
<accession>A0A2S4W0V5</accession>
<feature type="compositionally biased region" description="Polar residues" evidence="1">
    <location>
        <begin position="219"/>
        <end position="229"/>
    </location>
</feature>
<dbReference type="Proteomes" id="UP000239156">
    <property type="component" value="Unassembled WGS sequence"/>
</dbReference>
<dbReference type="AlphaFoldDB" id="A0A2S4W0V5"/>
<feature type="region of interest" description="Disordered" evidence="1">
    <location>
        <begin position="24"/>
        <end position="97"/>
    </location>
</feature>